<dbReference type="Gene3D" id="3.40.50.720">
    <property type="entry name" value="NAD(P)-binding Rossmann-like Domain"/>
    <property type="match status" value="1"/>
</dbReference>
<keyword evidence="8" id="KW-1185">Reference proteome</keyword>
<dbReference type="Proteomes" id="UP000565441">
    <property type="component" value="Unassembled WGS sequence"/>
</dbReference>
<evidence type="ECO:0000259" key="6">
    <source>
        <dbReference type="Pfam" id="PF01266"/>
    </source>
</evidence>
<comment type="cofactor">
    <cofactor evidence="1">
        <name>FAD</name>
        <dbReference type="ChEBI" id="CHEBI:57692"/>
    </cofactor>
</comment>
<dbReference type="InterPro" id="IPR023209">
    <property type="entry name" value="DAO"/>
</dbReference>
<dbReference type="GO" id="GO:0003884">
    <property type="term" value="F:D-amino-acid oxidase activity"/>
    <property type="evidence" value="ECO:0007669"/>
    <property type="project" value="InterPro"/>
</dbReference>
<name>A0A8H5HHZ1_9AGAR</name>
<dbReference type="SUPFAM" id="SSF51971">
    <property type="entry name" value="Nucleotide-binding domain"/>
    <property type="match status" value="1"/>
</dbReference>
<sequence length="293" mass="32365">MAVVKAKKCLTGVLYATEMDRETFETMWELSAPGGPAEECFLRLNQEEFHCEERPQPDVLETMPDFRMLPQDDWPKKAVHGIAFTTLTIDTPVYLKYLMSRFLAVGGSIVRGSVQHIDELVEGDVHPFTRGGEGPLPPKAVVVCAGLGARTLGGVEDEDVHPIRGQTVLLRAPWVRFGRTLSSTNGTWTYVMPRKSGDVIVGGTIAVNDWYPIPRPETTRDILERALALCPEIAPPEVRATCDATVEDILPIVIEEGCGLRPGRKGGIRLEAESNRKVPIVHNYGWAFHLVLA</sequence>
<evidence type="ECO:0000256" key="2">
    <source>
        <dbReference type="ARBA" id="ARBA00006730"/>
    </source>
</evidence>
<accession>A0A8H5HHZ1</accession>
<dbReference type="Gene3D" id="3.30.9.10">
    <property type="entry name" value="D-Amino Acid Oxidase, subunit A, domain 2"/>
    <property type="match status" value="1"/>
</dbReference>
<dbReference type="SUPFAM" id="SSF54373">
    <property type="entry name" value="FAD-linked reductases, C-terminal domain"/>
    <property type="match status" value="1"/>
</dbReference>
<protein>
    <recommendedName>
        <fullName evidence="6">FAD dependent oxidoreductase domain-containing protein</fullName>
    </recommendedName>
</protein>
<keyword evidence="4" id="KW-0274">FAD</keyword>
<dbReference type="PANTHER" id="PTHR11530:SF11">
    <property type="entry name" value="D-ASPARTATE OXIDASE"/>
    <property type="match status" value="1"/>
</dbReference>
<dbReference type="GO" id="GO:0071949">
    <property type="term" value="F:FAD binding"/>
    <property type="evidence" value="ECO:0007669"/>
    <property type="project" value="InterPro"/>
</dbReference>
<dbReference type="Pfam" id="PF01266">
    <property type="entry name" value="DAO"/>
    <property type="match status" value="1"/>
</dbReference>
<reference evidence="7 8" key="1">
    <citation type="journal article" date="2020" name="ISME J.">
        <title>Uncovering the hidden diversity of litter-decomposition mechanisms in mushroom-forming fungi.</title>
        <authorList>
            <person name="Floudas D."/>
            <person name="Bentzer J."/>
            <person name="Ahren D."/>
            <person name="Johansson T."/>
            <person name="Persson P."/>
            <person name="Tunlid A."/>
        </authorList>
    </citation>
    <scope>NUCLEOTIDE SEQUENCE [LARGE SCALE GENOMIC DNA]</scope>
    <source>
        <strain evidence="7 8">CBS 661.87</strain>
    </source>
</reference>
<comment type="similarity">
    <text evidence="2">Belongs to the DAMOX/DASOX family.</text>
</comment>
<evidence type="ECO:0000256" key="1">
    <source>
        <dbReference type="ARBA" id="ARBA00001974"/>
    </source>
</evidence>
<keyword evidence="5" id="KW-0560">Oxidoreductase</keyword>
<evidence type="ECO:0000256" key="5">
    <source>
        <dbReference type="ARBA" id="ARBA00023002"/>
    </source>
</evidence>
<dbReference type="GO" id="GO:0019478">
    <property type="term" value="P:D-amino acid catabolic process"/>
    <property type="evidence" value="ECO:0007669"/>
    <property type="project" value="TreeGrafter"/>
</dbReference>
<organism evidence="7 8">
    <name type="scientific">Tricholomella constricta</name>
    <dbReference type="NCBI Taxonomy" id="117010"/>
    <lineage>
        <taxon>Eukaryota</taxon>
        <taxon>Fungi</taxon>
        <taxon>Dikarya</taxon>
        <taxon>Basidiomycota</taxon>
        <taxon>Agaricomycotina</taxon>
        <taxon>Agaricomycetes</taxon>
        <taxon>Agaricomycetidae</taxon>
        <taxon>Agaricales</taxon>
        <taxon>Tricholomatineae</taxon>
        <taxon>Lyophyllaceae</taxon>
        <taxon>Tricholomella</taxon>
    </lineage>
</organism>
<dbReference type="AlphaFoldDB" id="A0A8H5HHZ1"/>
<evidence type="ECO:0000256" key="4">
    <source>
        <dbReference type="ARBA" id="ARBA00022827"/>
    </source>
</evidence>
<dbReference type="GO" id="GO:0005737">
    <property type="term" value="C:cytoplasm"/>
    <property type="evidence" value="ECO:0007669"/>
    <property type="project" value="TreeGrafter"/>
</dbReference>
<evidence type="ECO:0000256" key="3">
    <source>
        <dbReference type="ARBA" id="ARBA00022630"/>
    </source>
</evidence>
<dbReference type="EMBL" id="JAACJP010000007">
    <property type="protein sequence ID" value="KAF5383265.1"/>
    <property type="molecule type" value="Genomic_DNA"/>
</dbReference>
<dbReference type="PANTHER" id="PTHR11530">
    <property type="entry name" value="D-AMINO ACID OXIDASE"/>
    <property type="match status" value="1"/>
</dbReference>
<feature type="domain" description="FAD dependent oxidoreductase" evidence="6">
    <location>
        <begin position="69"/>
        <end position="262"/>
    </location>
</feature>
<evidence type="ECO:0000313" key="7">
    <source>
        <dbReference type="EMBL" id="KAF5383265.1"/>
    </source>
</evidence>
<evidence type="ECO:0000313" key="8">
    <source>
        <dbReference type="Proteomes" id="UP000565441"/>
    </source>
</evidence>
<proteinExistence type="inferred from homology"/>
<comment type="caution">
    <text evidence="7">The sequence shown here is derived from an EMBL/GenBank/DDBJ whole genome shotgun (WGS) entry which is preliminary data.</text>
</comment>
<dbReference type="OrthoDB" id="2015447at2759"/>
<dbReference type="InterPro" id="IPR006076">
    <property type="entry name" value="FAD-dep_OxRdtase"/>
</dbReference>
<keyword evidence="3" id="KW-0285">Flavoprotein</keyword>
<gene>
    <name evidence="7" type="ORF">D9615_005066</name>
</gene>